<dbReference type="Gene3D" id="3.40.50.150">
    <property type="entry name" value="Vaccinia Virus protein VP39"/>
    <property type="match status" value="1"/>
</dbReference>
<dbReference type="EMBL" id="HBFD01003387">
    <property type="protein sequence ID" value="CAD8717206.1"/>
    <property type="molecule type" value="Transcribed_RNA"/>
</dbReference>
<sequence length="287" mass="32632">VKMSKEILTTTNEQWSKAVIGYDLFKQIVQYFSIISSNILIQNITSYNGIKFLDNCCGPATLTLELLPLIPSDILQSSSIYLADFSSGMIDASKNILSSSEYSNLSINYDVLDAQELSYADNTFTHIGCMFSVMMIKDYIKSYREMCRVLQSNGICVIGTWKFIDNLNICNDFREFIWKSHGSIGDMPEPIVMNENHRNPSLFQLDLLEGGFSKVEVVEYSTTFHLANSENLYYAYSTNPVFKDTFVEGHHTKWVEFLNSNAGKRYYNKENDTIVVEATANIAKCIK</sequence>
<gene>
    <name evidence="1" type="ORF">CNEB1095_LOCUS2232</name>
</gene>
<dbReference type="InterPro" id="IPR029063">
    <property type="entry name" value="SAM-dependent_MTases_sf"/>
</dbReference>
<organism evidence="1">
    <name type="scientific">Chromulina nebulosa</name>
    <dbReference type="NCBI Taxonomy" id="96789"/>
    <lineage>
        <taxon>Eukaryota</taxon>
        <taxon>Sar</taxon>
        <taxon>Stramenopiles</taxon>
        <taxon>Ochrophyta</taxon>
        <taxon>Chrysophyceae</taxon>
        <taxon>Chromulinales</taxon>
        <taxon>Chromulinaceae</taxon>
        <taxon>Chromulina</taxon>
    </lineage>
</organism>
<dbReference type="AlphaFoldDB" id="A0A7S0XE25"/>
<accession>A0A7S0XE25</accession>
<reference evidence="1" key="1">
    <citation type="submission" date="2021-01" db="EMBL/GenBank/DDBJ databases">
        <authorList>
            <person name="Corre E."/>
            <person name="Pelletier E."/>
            <person name="Niang G."/>
            <person name="Scheremetjew M."/>
            <person name="Finn R."/>
            <person name="Kale V."/>
            <person name="Holt S."/>
            <person name="Cochrane G."/>
            <person name="Meng A."/>
            <person name="Brown T."/>
            <person name="Cohen L."/>
        </authorList>
    </citation>
    <scope>NUCLEOTIDE SEQUENCE</scope>
    <source>
        <strain evidence="1">UTEXLB2642</strain>
    </source>
</reference>
<dbReference type="SUPFAM" id="SSF53335">
    <property type="entry name" value="S-adenosyl-L-methionine-dependent methyltransferases"/>
    <property type="match status" value="1"/>
</dbReference>
<name>A0A7S0XE25_9STRA</name>
<protein>
    <recommendedName>
        <fullName evidence="2">Methyltransferase domain-containing protein</fullName>
    </recommendedName>
</protein>
<evidence type="ECO:0008006" key="2">
    <source>
        <dbReference type="Google" id="ProtNLM"/>
    </source>
</evidence>
<proteinExistence type="predicted"/>
<feature type="non-terminal residue" evidence="1">
    <location>
        <position position="1"/>
    </location>
</feature>
<evidence type="ECO:0000313" key="1">
    <source>
        <dbReference type="EMBL" id="CAD8717206.1"/>
    </source>
</evidence>
<dbReference type="Pfam" id="PF01209">
    <property type="entry name" value="Ubie_methyltran"/>
    <property type="match status" value="1"/>
</dbReference>